<comment type="caution">
    <text evidence="1">The sequence shown here is derived from an EMBL/GenBank/DDBJ whole genome shotgun (WGS) entry which is preliminary data.</text>
</comment>
<organism evidence="1 2">
    <name type="scientific">Dubosiella muris</name>
    <dbReference type="NCBI Taxonomy" id="3038133"/>
    <lineage>
        <taxon>Bacteria</taxon>
        <taxon>Bacillati</taxon>
        <taxon>Bacillota</taxon>
        <taxon>Erysipelotrichia</taxon>
        <taxon>Erysipelotrichales</taxon>
        <taxon>Erysipelotrichaceae</taxon>
        <taxon>Dubosiella</taxon>
    </lineage>
</organism>
<dbReference type="EMBL" id="SRYG01000014">
    <property type="protein sequence ID" value="TGY65686.1"/>
    <property type="molecule type" value="Genomic_DNA"/>
</dbReference>
<gene>
    <name evidence="1" type="ORF">E5336_07595</name>
</gene>
<evidence type="ECO:0000313" key="1">
    <source>
        <dbReference type="EMBL" id="TGY65686.1"/>
    </source>
</evidence>
<dbReference type="Proteomes" id="UP000308836">
    <property type="component" value="Unassembled WGS sequence"/>
</dbReference>
<protein>
    <submittedName>
        <fullName evidence="1">Thioredoxin</fullName>
    </submittedName>
</protein>
<sequence length="100" mass="11575">MIEQIQRVDQFAQGIQKEKVLVEFFATWCKYCKAEMPVVEQYAQANPDVLVMQVDVDKFPALVEKYHVELWPNFFAFSNGKIVDHKPGSQPIEALEAMVR</sequence>
<proteinExistence type="predicted"/>
<name>A0AC61R762_9FIRM</name>
<accession>A0AC61R762</accession>
<reference evidence="1" key="1">
    <citation type="submission" date="2019-04" db="EMBL/GenBank/DDBJ databases">
        <title>Microbes associate with the intestines of laboratory mice.</title>
        <authorList>
            <person name="Navarre W."/>
            <person name="Wong E."/>
            <person name="Huang K."/>
            <person name="Tropini C."/>
            <person name="Ng K."/>
            <person name="Yu B."/>
        </authorList>
    </citation>
    <scope>NUCLEOTIDE SEQUENCE</scope>
    <source>
        <strain evidence="1">NM09_H32</strain>
    </source>
</reference>
<keyword evidence="2" id="KW-1185">Reference proteome</keyword>
<evidence type="ECO:0000313" key="2">
    <source>
        <dbReference type="Proteomes" id="UP000308836"/>
    </source>
</evidence>